<evidence type="ECO:0000256" key="1">
    <source>
        <dbReference type="SAM" id="SignalP"/>
    </source>
</evidence>
<dbReference type="GO" id="GO:0016747">
    <property type="term" value="F:acyltransferase activity, transferring groups other than amino-acyl groups"/>
    <property type="evidence" value="ECO:0007669"/>
    <property type="project" value="TreeGrafter"/>
</dbReference>
<dbReference type="PANTHER" id="PTHR48098">
    <property type="entry name" value="ENTEROCHELIN ESTERASE-RELATED"/>
    <property type="match status" value="1"/>
</dbReference>
<dbReference type="OrthoDB" id="9803578at2"/>
<evidence type="ECO:0000259" key="2">
    <source>
        <dbReference type="Pfam" id="PF00326"/>
    </source>
</evidence>
<proteinExistence type="predicted"/>
<reference evidence="3 4" key="1">
    <citation type="submission" date="2007-01" db="EMBL/GenBank/DDBJ databases">
        <authorList>
            <person name="Haygood M."/>
            <person name="Podell S."/>
            <person name="Anderson C."/>
            <person name="Hopkinson B."/>
            <person name="Roe K."/>
            <person name="Barbeau K."/>
            <person name="Gaasterland T."/>
            <person name="Ferriera S."/>
            <person name="Johnson J."/>
            <person name="Kravitz S."/>
            <person name="Beeson K."/>
            <person name="Sutton G."/>
            <person name="Rogers Y.-H."/>
            <person name="Friedman R."/>
            <person name="Frazier M."/>
            <person name="Venter J.C."/>
        </authorList>
    </citation>
    <scope>NUCLEOTIDE SEQUENCE [LARGE SCALE GENOMIC DNA]</scope>
    <source>
        <strain evidence="3 4">ATCC 23134</strain>
    </source>
</reference>
<organism evidence="3 4">
    <name type="scientific">Microscilla marina ATCC 23134</name>
    <dbReference type="NCBI Taxonomy" id="313606"/>
    <lineage>
        <taxon>Bacteria</taxon>
        <taxon>Pseudomonadati</taxon>
        <taxon>Bacteroidota</taxon>
        <taxon>Cytophagia</taxon>
        <taxon>Cytophagales</taxon>
        <taxon>Microscillaceae</taxon>
        <taxon>Microscilla</taxon>
    </lineage>
</organism>
<dbReference type="InterPro" id="IPR001375">
    <property type="entry name" value="Peptidase_S9_cat"/>
</dbReference>
<dbReference type="eggNOG" id="COG1506">
    <property type="taxonomic scope" value="Bacteria"/>
</dbReference>
<feature type="chain" id="PRO_5002641572" evidence="1">
    <location>
        <begin position="25"/>
        <end position="301"/>
    </location>
</feature>
<keyword evidence="1" id="KW-0732">Signal</keyword>
<comment type="caution">
    <text evidence="3">The sequence shown here is derived from an EMBL/GenBank/DDBJ whole genome shotgun (WGS) entry which is preliminary data.</text>
</comment>
<protein>
    <submittedName>
        <fullName evidence="3">Lipoprotein, putative</fullName>
    </submittedName>
</protein>
<dbReference type="Pfam" id="PF00326">
    <property type="entry name" value="Peptidase_S9"/>
    <property type="match status" value="1"/>
</dbReference>
<accession>A1ZQ90</accession>
<gene>
    <name evidence="3" type="ORF">M23134_06900</name>
</gene>
<keyword evidence="4" id="KW-1185">Reference proteome</keyword>
<dbReference type="InterPro" id="IPR029058">
    <property type="entry name" value="AB_hydrolase_fold"/>
</dbReference>
<dbReference type="InterPro" id="IPR050583">
    <property type="entry name" value="Mycobacterial_A85_antigen"/>
</dbReference>
<name>A1ZQ90_MICM2</name>
<dbReference type="PROSITE" id="PS51257">
    <property type="entry name" value="PROKAR_LIPOPROTEIN"/>
    <property type="match status" value="1"/>
</dbReference>
<dbReference type="GO" id="GO:0008236">
    <property type="term" value="F:serine-type peptidase activity"/>
    <property type="evidence" value="ECO:0007669"/>
    <property type="project" value="InterPro"/>
</dbReference>
<sequence length="301" mass="33411">MKKNLTGFAVCLCLLSWFTGCGNAQKNTAKAAFLAEPAAMKQSQITAPKTKVYPMLDSIATLTIGGHKLDIRSPKGEVKGNIVVLPGWNFPKEDWCNKSSLCKKALEQGFRLVLPEMSKSVYSAKFYPQTLSGWKKYPDLNWVIKQMLPGLQKDYGILLTSQKNFLLGLSTGGRGVVAIGMAAPALFVAGAALSGDYDPTKMTADRLMIGYLGSYGQFPARWKTGAENLVYHAKKLKMGLYIGHGKQDRIVPFAQSLLLYNALKKVTPDLKVKYHWTKAGHNYKYWNSEVDNMLAFFCEFL</sequence>
<dbReference type="AlphaFoldDB" id="A1ZQ90"/>
<feature type="signal peptide" evidence="1">
    <location>
        <begin position="1"/>
        <end position="24"/>
    </location>
</feature>
<dbReference type="SUPFAM" id="SSF53474">
    <property type="entry name" value="alpha/beta-Hydrolases"/>
    <property type="match status" value="1"/>
</dbReference>
<keyword evidence="3" id="KW-0449">Lipoprotein</keyword>
<dbReference type="GO" id="GO:0006508">
    <property type="term" value="P:proteolysis"/>
    <property type="evidence" value="ECO:0007669"/>
    <property type="project" value="InterPro"/>
</dbReference>
<dbReference type="PANTHER" id="PTHR48098:SF1">
    <property type="entry name" value="DIACYLGLYCEROL ACYLTRANSFERASE_MYCOLYLTRANSFERASE AG85A"/>
    <property type="match status" value="1"/>
</dbReference>
<evidence type="ECO:0000313" key="3">
    <source>
        <dbReference type="EMBL" id="EAY27499.1"/>
    </source>
</evidence>
<evidence type="ECO:0000313" key="4">
    <source>
        <dbReference type="Proteomes" id="UP000004095"/>
    </source>
</evidence>
<feature type="domain" description="Peptidase S9 prolyl oligopeptidase catalytic" evidence="2">
    <location>
        <begin position="159"/>
        <end position="299"/>
    </location>
</feature>
<dbReference type="EMBL" id="AAWS01000023">
    <property type="protein sequence ID" value="EAY27499.1"/>
    <property type="molecule type" value="Genomic_DNA"/>
</dbReference>
<dbReference type="Proteomes" id="UP000004095">
    <property type="component" value="Unassembled WGS sequence"/>
</dbReference>
<dbReference type="Gene3D" id="3.40.50.1820">
    <property type="entry name" value="alpha/beta hydrolase"/>
    <property type="match status" value="1"/>
</dbReference>